<dbReference type="PRINTS" id="PR00747">
    <property type="entry name" value="GLYHDRLASE47"/>
</dbReference>
<organism evidence="8 9">
    <name type="scientific">Plakobranchus ocellatus</name>
    <dbReference type="NCBI Taxonomy" id="259542"/>
    <lineage>
        <taxon>Eukaryota</taxon>
        <taxon>Metazoa</taxon>
        <taxon>Spiralia</taxon>
        <taxon>Lophotrochozoa</taxon>
        <taxon>Mollusca</taxon>
        <taxon>Gastropoda</taxon>
        <taxon>Heterobranchia</taxon>
        <taxon>Euthyneura</taxon>
        <taxon>Panpulmonata</taxon>
        <taxon>Sacoglossa</taxon>
        <taxon>Placobranchoidea</taxon>
        <taxon>Plakobranchidae</taxon>
        <taxon>Plakobranchus</taxon>
    </lineage>
</organism>
<dbReference type="GO" id="GO:0004571">
    <property type="term" value="F:mannosyl-oligosaccharide 1,2-alpha-mannosidase activity"/>
    <property type="evidence" value="ECO:0007669"/>
    <property type="project" value="InterPro"/>
</dbReference>
<feature type="region of interest" description="Disordered" evidence="7">
    <location>
        <begin position="177"/>
        <end position="200"/>
    </location>
</feature>
<dbReference type="InterPro" id="IPR012341">
    <property type="entry name" value="6hp_glycosidase-like_sf"/>
</dbReference>
<gene>
    <name evidence="8" type="ORF">PoB_004201300</name>
</gene>
<comment type="cofactor">
    <cofactor evidence="5">
        <name>Ca(2+)</name>
        <dbReference type="ChEBI" id="CHEBI:29108"/>
    </cofactor>
</comment>
<dbReference type="GO" id="GO:0016020">
    <property type="term" value="C:membrane"/>
    <property type="evidence" value="ECO:0007669"/>
    <property type="project" value="InterPro"/>
</dbReference>
<proteinExistence type="inferred from homology"/>
<evidence type="ECO:0000313" key="9">
    <source>
        <dbReference type="Proteomes" id="UP000735302"/>
    </source>
</evidence>
<dbReference type="EMBL" id="BLXT01004610">
    <property type="protein sequence ID" value="GFO15508.1"/>
    <property type="molecule type" value="Genomic_DNA"/>
</dbReference>
<evidence type="ECO:0000256" key="7">
    <source>
        <dbReference type="SAM" id="MobiDB-lite"/>
    </source>
</evidence>
<dbReference type="GO" id="GO:0005509">
    <property type="term" value="F:calcium ion binding"/>
    <property type="evidence" value="ECO:0007669"/>
    <property type="project" value="InterPro"/>
</dbReference>
<dbReference type="Pfam" id="PF01532">
    <property type="entry name" value="Glyco_hydro_47"/>
    <property type="match status" value="1"/>
</dbReference>
<evidence type="ECO:0000313" key="8">
    <source>
        <dbReference type="EMBL" id="GFO15508.1"/>
    </source>
</evidence>
<comment type="subcellular location">
    <subcellularLocation>
        <location evidence="1">Endoplasmic reticulum</location>
    </subcellularLocation>
</comment>
<dbReference type="InterPro" id="IPR001382">
    <property type="entry name" value="Glyco_hydro_47"/>
</dbReference>
<dbReference type="SUPFAM" id="SSF48225">
    <property type="entry name" value="Seven-hairpin glycosidases"/>
    <property type="match status" value="1"/>
</dbReference>
<comment type="caution">
    <text evidence="8">The sequence shown here is derived from an EMBL/GenBank/DDBJ whole genome shotgun (WGS) entry which is preliminary data.</text>
</comment>
<dbReference type="PANTHER" id="PTHR45679:SF5">
    <property type="entry name" value="ER DEGRADATION-ENHANCING ALPHA-MANNOSIDASE-LIKE PROTEIN 1"/>
    <property type="match status" value="1"/>
</dbReference>
<name>A0AAV4B9L5_9GAST</name>
<reference evidence="8 9" key="1">
    <citation type="journal article" date="2021" name="Elife">
        <title>Chloroplast acquisition without the gene transfer in kleptoplastic sea slugs, Plakobranchus ocellatus.</title>
        <authorList>
            <person name="Maeda T."/>
            <person name="Takahashi S."/>
            <person name="Yoshida T."/>
            <person name="Shimamura S."/>
            <person name="Takaki Y."/>
            <person name="Nagai Y."/>
            <person name="Toyoda A."/>
            <person name="Suzuki Y."/>
            <person name="Arimoto A."/>
            <person name="Ishii H."/>
            <person name="Satoh N."/>
            <person name="Nishiyama T."/>
            <person name="Hasebe M."/>
            <person name="Maruyama T."/>
            <person name="Minagawa J."/>
            <person name="Obokata J."/>
            <person name="Shigenobu S."/>
        </authorList>
    </citation>
    <scope>NUCLEOTIDE SEQUENCE [LARGE SCALE GENOMIC DNA]</scope>
</reference>
<keyword evidence="6" id="KW-0326">Glycosidase</keyword>
<evidence type="ECO:0000256" key="5">
    <source>
        <dbReference type="PIRSR" id="PIRSR601382-2"/>
    </source>
</evidence>
<dbReference type="PANTHER" id="PTHR45679">
    <property type="entry name" value="ER DEGRADATION-ENHANCING ALPHA-MANNOSIDASE-LIKE PROTEIN 2"/>
    <property type="match status" value="1"/>
</dbReference>
<dbReference type="EC" id="3.2.1.-" evidence="6"/>
<evidence type="ECO:0000256" key="4">
    <source>
        <dbReference type="ARBA" id="ARBA00023180"/>
    </source>
</evidence>
<dbReference type="Proteomes" id="UP000735302">
    <property type="component" value="Unassembled WGS sequence"/>
</dbReference>
<keyword evidence="4" id="KW-0325">Glycoprotein</keyword>
<dbReference type="Gene3D" id="1.50.10.10">
    <property type="match status" value="1"/>
</dbReference>
<feature type="compositionally biased region" description="Basic and acidic residues" evidence="7">
    <location>
        <begin position="179"/>
        <end position="195"/>
    </location>
</feature>
<evidence type="ECO:0000256" key="2">
    <source>
        <dbReference type="ARBA" id="ARBA00007658"/>
    </source>
</evidence>
<dbReference type="InterPro" id="IPR044674">
    <property type="entry name" value="EDEM1/2/3"/>
</dbReference>
<evidence type="ECO:0000256" key="6">
    <source>
        <dbReference type="RuleBase" id="RU361193"/>
    </source>
</evidence>
<dbReference type="InterPro" id="IPR036026">
    <property type="entry name" value="Seven-hairpin_glycosidases"/>
</dbReference>
<dbReference type="GO" id="GO:0044322">
    <property type="term" value="C:endoplasmic reticulum quality control compartment"/>
    <property type="evidence" value="ECO:0007669"/>
    <property type="project" value="GOC"/>
</dbReference>
<dbReference type="GO" id="GO:0005975">
    <property type="term" value="P:carbohydrate metabolic process"/>
    <property type="evidence" value="ECO:0007669"/>
    <property type="project" value="InterPro"/>
</dbReference>
<comment type="similarity">
    <text evidence="2 6">Belongs to the glycosyl hydrolase 47 family.</text>
</comment>
<keyword evidence="5" id="KW-0106">Calcium</keyword>
<keyword evidence="3" id="KW-0256">Endoplasmic reticulum</keyword>
<protein>
    <recommendedName>
        <fullName evidence="6">alpha-1,2-Mannosidase</fullName>
        <ecNumber evidence="6">3.2.1.-</ecNumber>
    </recommendedName>
</protein>
<evidence type="ECO:0000256" key="3">
    <source>
        <dbReference type="ARBA" id="ARBA00022824"/>
    </source>
</evidence>
<keyword evidence="6" id="KW-0378">Hydrolase</keyword>
<feature type="binding site" evidence="5">
    <location>
        <position position="155"/>
    </location>
    <ligand>
        <name>Ca(2+)</name>
        <dbReference type="ChEBI" id="CHEBI:29108"/>
    </ligand>
</feature>
<dbReference type="GO" id="GO:1904380">
    <property type="term" value="P:endoplasmic reticulum mannose trimming"/>
    <property type="evidence" value="ECO:0007669"/>
    <property type="project" value="InterPro"/>
</dbReference>
<dbReference type="AlphaFoldDB" id="A0AAV4B9L5"/>
<sequence length="252" mass="29602">MKTGETVNTWIDALQAAWSAVQVLNGDLEEAICSHALYYAIWRRYSALPERYNWQLKAPDVRFYPLRPELVESTYFLYRATKNPFYLHVGRDILESIDAHTKEKCGYCTIHDVHTKELEDRMESFFLSETCKYLYLLFDEANPVNKEQSRYIFTTEGHLFPLDMNFHRRPWEDEFATEPIEKREKARPEGSKSEEEGFNFEHQAEKKPVITDARMNTSNCDPLIPDRRYNLPILSKYLRQLEVAIGLVDGTS</sequence>
<keyword evidence="5" id="KW-0479">Metal-binding</keyword>
<evidence type="ECO:0000256" key="1">
    <source>
        <dbReference type="ARBA" id="ARBA00004240"/>
    </source>
</evidence>
<accession>A0AAV4B9L5</accession>
<keyword evidence="9" id="KW-1185">Reference proteome</keyword>